<feature type="transmembrane region" description="Helical" evidence="1">
    <location>
        <begin position="113"/>
        <end position="132"/>
    </location>
</feature>
<dbReference type="AlphaFoldDB" id="W4Q875"/>
<feature type="transmembrane region" description="Helical" evidence="1">
    <location>
        <begin position="20"/>
        <end position="39"/>
    </location>
</feature>
<feature type="transmembrane region" description="Helical" evidence="1">
    <location>
        <begin position="46"/>
        <end position="67"/>
    </location>
</feature>
<feature type="transmembrane region" description="Helical" evidence="1">
    <location>
        <begin position="73"/>
        <end position="92"/>
    </location>
</feature>
<dbReference type="Proteomes" id="UP000018890">
    <property type="component" value="Unassembled WGS sequence"/>
</dbReference>
<protein>
    <submittedName>
        <fullName evidence="2">Uncharacterized protein</fullName>
    </submittedName>
</protein>
<evidence type="ECO:0000256" key="1">
    <source>
        <dbReference type="SAM" id="Phobius"/>
    </source>
</evidence>
<name>W4Q875_9BACI</name>
<accession>W4Q875</accession>
<evidence type="ECO:0000313" key="3">
    <source>
        <dbReference type="Proteomes" id="UP000018890"/>
    </source>
</evidence>
<organism evidence="2 3">
    <name type="scientific">Halalkalibacter wakoensis JCM 9140</name>
    <dbReference type="NCBI Taxonomy" id="1236970"/>
    <lineage>
        <taxon>Bacteria</taxon>
        <taxon>Bacillati</taxon>
        <taxon>Bacillota</taxon>
        <taxon>Bacilli</taxon>
        <taxon>Bacillales</taxon>
        <taxon>Bacillaceae</taxon>
        <taxon>Halalkalibacter</taxon>
    </lineage>
</organism>
<reference evidence="2" key="1">
    <citation type="journal article" date="2014" name="Genome Announc.">
        <title>Draft Genome Sequences of Three Alkaliphilic Bacillus Strains, Bacillus wakoensis JCM 9140T, Bacillus akibai JCM 9157T, and Bacillus hemicellulosilyticus JCM 9152T.</title>
        <authorList>
            <person name="Yuki M."/>
            <person name="Oshima K."/>
            <person name="Suda W."/>
            <person name="Oshida Y."/>
            <person name="Kitamura K."/>
            <person name="Iida T."/>
            <person name="Hattori M."/>
            <person name="Ohkuma M."/>
        </authorList>
    </citation>
    <scope>NUCLEOTIDE SEQUENCE [LARGE SCALE GENOMIC DNA]</scope>
    <source>
        <strain evidence="2">JCM 9140</strain>
    </source>
</reference>
<keyword evidence="1" id="KW-0812">Transmembrane</keyword>
<proteinExistence type="predicted"/>
<keyword evidence="1" id="KW-0472">Membrane</keyword>
<dbReference type="STRING" id="1236970.JCM9140_4485"/>
<keyword evidence="3" id="KW-1185">Reference proteome</keyword>
<comment type="caution">
    <text evidence="2">The sequence shown here is derived from an EMBL/GenBank/DDBJ whole genome shotgun (WGS) entry which is preliminary data.</text>
</comment>
<evidence type="ECO:0000313" key="2">
    <source>
        <dbReference type="EMBL" id="GAE28271.1"/>
    </source>
</evidence>
<dbReference type="EMBL" id="BAUT01000093">
    <property type="protein sequence ID" value="GAE28271.1"/>
    <property type="molecule type" value="Genomic_DNA"/>
</dbReference>
<gene>
    <name evidence="2" type="ORF">JCM9140_4485</name>
</gene>
<keyword evidence="1" id="KW-1133">Transmembrane helix</keyword>
<sequence length="154" mass="16725">MGNCILYHRILVTVPLRGELACATILAIVASVIVSFVIGKPFGKHAIIESLAAGFMGGLMGPMLGEMLRANEIVFLLISLNIIYLVAVYGSLHVLTKEYSEQQSKKIDKKKPAAIFFTIVLPAIMIVMTVMVEIDSSINIDPVIVDGHHDHSGH</sequence>